<dbReference type="Proteomes" id="UP000521943">
    <property type="component" value="Unassembled WGS sequence"/>
</dbReference>
<comment type="caution">
    <text evidence="2">The sequence shown here is derived from an EMBL/GenBank/DDBJ whole genome shotgun (WGS) entry which is preliminary data.</text>
</comment>
<protein>
    <submittedName>
        <fullName evidence="2">Uncharacterized protein</fullName>
    </submittedName>
</protein>
<dbReference type="AlphaFoldDB" id="A0A8H6HBN5"/>
<keyword evidence="3" id="KW-1185">Reference proteome</keyword>
<feature type="compositionally biased region" description="Acidic residues" evidence="1">
    <location>
        <begin position="245"/>
        <end position="266"/>
    </location>
</feature>
<evidence type="ECO:0000313" key="2">
    <source>
        <dbReference type="EMBL" id="KAF6743152.1"/>
    </source>
</evidence>
<organism evidence="2 3">
    <name type="scientific">Ephemerocybe angulata</name>
    <dbReference type="NCBI Taxonomy" id="980116"/>
    <lineage>
        <taxon>Eukaryota</taxon>
        <taxon>Fungi</taxon>
        <taxon>Dikarya</taxon>
        <taxon>Basidiomycota</taxon>
        <taxon>Agaricomycotina</taxon>
        <taxon>Agaricomycetes</taxon>
        <taxon>Agaricomycetidae</taxon>
        <taxon>Agaricales</taxon>
        <taxon>Agaricineae</taxon>
        <taxon>Psathyrellaceae</taxon>
        <taxon>Ephemerocybe</taxon>
    </lineage>
</organism>
<name>A0A8H6HBN5_9AGAR</name>
<feature type="region of interest" description="Disordered" evidence="1">
    <location>
        <begin position="238"/>
        <end position="289"/>
    </location>
</feature>
<dbReference type="OrthoDB" id="2610860at2759"/>
<accession>A0A8H6HBN5</accession>
<evidence type="ECO:0000256" key="1">
    <source>
        <dbReference type="SAM" id="MobiDB-lite"/>
    </source>
</evidence>
<reference evidence="2 3" key="1">
    <citation type="submission" date="2020-07" db="EMBL/GenBank/DDBJ databases">
        <title>Comparative genomics of pyrophilous fungi reveals a link between fire events and developmental genes.</title>
        <authorList>
            <consortium name="DOE Joint Genome Institute"/>
            <person name="Steindorff A.S."/>
            <person name="Carver A."/>
            <person name="Calhoun S."/>
            <person name="Stillman K."/>
            <person name="Liu H."/>
            <person name="Lipzen A."/>
            <person name="Pangilinan J."/>
            <person name="Labutti K."/>
            <person name="Bruns T.D."/>
            <person name="Grigoriev I.V."/>
        </authorList>
    </citation>
    <scope>NUCLEOTIDE SEQUENCE [LARGE SCALE GENOMIC DNA]</scope>
    <source>
        <strain evidence="2 3">CBS 144469</strain>
    </source>
</reference>
<sequence length="374" mass="42083">MPTVPTPAGIFSSIALAYSRFNIRSTEDGTHPLWNAVLIHLCQGNLDRLLPTPQYRIWAFKAYSSNHTTSAPPGSVFEVIPDFVIILTILEFRLERLPWLQRYRPGRNEETPPMERPSSMSSFLDGLRSLVFPMWIAVRVKGVVIPVLTELKKPISRHPDSPHAQVTEIIEQLDAAKIQVALQAKCLFKSDLYLGQKEVMVIAATADFWTFRWVARPPPEEYRGLKRAYASLLQEEEKDFKGEPGIEDSDSEYVDEGSDGSDLEEEEGKKATSKKKKEKVRVSEAEEQREPSIYPLEDLSAQLDIIAGQAVDGFPMKSLGLAHLGKGDRPDFQKTHEWFDGWSPIFRIGTEGSGDAFAYISGELKRLVADNGYD</sequence>
<proteinExistence type="predicted"/>
<gene>
    <name evidence="2" type="ORF">DFP72DRAFT_828906</name>
</gene>
<feature type="compositionally biased region" description="Basic and acidic residues" evidence="1">
    <location>
        <begin position="280"/>
        <end position="289"/>
    </location>
</feature>
<dbReference type="EMBL" id="JACGCI010000157">
    <property type="protein sequence ID" value="KAF6743152.1"/>
    <property type="molecule type" value="Genomic_DNA"/>
</dbReference>
<evidence type="ECO:0000313" key="3">
    <source>
        <dbReference type="Proteomes" id="UP000521943"/>
    </source>
</evidence>